<dbReference type="OrthoDB" id="3557906at2759"/>
<feature type="compositionally biased region" description="Low complexity" evidence="1">
    <location>
        <begin position="34"/>
        <end position="53"/>
    </location>
</feature>
<proteinExistence type="predicted"/>
<accession>A0A1L7X9L2</accession>
<reference evidence="2 3" key="1">
    <citation type="submission" date="2016-03" db="EMBL/GenBank/DDBJ databases">
        <authorList>
            <person name="Ploux O."/>
        </authorList>
    </citation>
    <scope>NUCLEOTIDE SEQUENCE [LARGE SCALE GENOMIC DNA]</scope>
    <source>
        <strain evidence="2 3">UAMH 11012</strain>
    </source>
</reference>
<feature type="region of interest" description="Disordered" evidence="1">
    <location>
        <begin position="1"/>
        <end position="61"/>
    </location>
</feature>
<sequence length="244" mass="27263">MSHGAWLPDETFNYTNPDEEDTTGHEASYGSDTGYSNPGSNSPPAASANYGNPTQEHTFPNFDMASYRDNLVTTASSLELPYGVGPGQILQLGTTMPLTAEPTLNNVESQPNFLPQSPSEQILGDSEVGSASELFQCTYCSKMYTAQYKLTLAFCQSLIEKVSAYQIARKHEHVHTKPRQCHLCPFATAERKDLHRHFWAHHEEYAQANSTPDDRRVCPDCGQRSRSDNLSRHKRRKHGHRSSS</sequence>
<evidence type="ECO:0000256" key="1">
    <source>
        <dbReference type="SAM" id="MobiDB-lite"/>
    </source>
</evidence>
<evidence type="ECO:0000313" key="2">
    <source>
        <dbReference type="EMBL" id="CZR61728.1"/>
    </source>
</evidence>
<dbReference type="Proteomes" id="UP000184330">
    <property type="component" value="Unassembled WGS sequence"/>
</dbReference>
<feature type="compositionally biased region" description="Basic and acidic residues" evidence="1">
    <location>
        <begin position="212"/>
        <end position="231"/>
    </location>
</feature>
<organism evidence="2 3">
    <name type="scientific">Phialocephala subalpina</name>
    <dbReference type="NCBI Taxonomy" id="576137"/>
    <lineage>
        <taxon>Eukaryota</taxon>
        <taxon>Fungi</taxon>
        <taxon>Dikarya</taxon>
        <taxon>Ascomycota</taxon>
        <taxon>Pezizomycotina</taxon>
        <taxon>Leotiomycetes</taxon>
        <taxon>Helotiales</taxon>
        <taxon>Mollisiaceae</taxon>
        <taxon>Phialocephala</taxon>
        <taxon>Phialocephala fortinii species complex</taxon>
    </lineage>
</organism>
<evidence type="ECO:0000313" key="3">
    <source>
        <dbReference type="Proteomes" id="UP000184330"/>
    </source>
</evidence>
<name>A0A1L7X9L2_9HELO</name>
<dbReference type="Gene3D" id="3.30.160.60">
    <property type="entry name" value="Classic Zinc Finger"/>
    <property type="match status" value="1"/>
</dbReference>
<dbReference type="AlphaFoldDB" id="A0A1L7X9L2"/>
<dbReference type="EMBL" id="FJOG01000019">
    <property type="protein sequence ID" value="CZR61728.1"/>
    <property type="molecule type" value="Genomic_DNA"/>
</dbReference>
<evidence type="ECO:0008006" key="4">
    <source>
        <dbReference type="Google" id="ProtNLM"/>
    </source>
</evidence>
<feature type="compositionally biased region" description="Basic residues" evidence="1">
    <location>
        <begin position="232"/>
        <end position="244"/>
    </location>
</feature>
<protein>
    <recommendedName>
        <fullName evidence="4">C2H2-type domain-containing protein</fullName>
    </recommendedName>
</protein>
<dbReference type="STRING" id="576137.A0A1L7X9L2"/>
<gene>
    <name evidence="2" type="ORF">PAC_11625</name>
</gene>
<feature type="region of interest" description="Disordered" evidence="1">
    <location>
        <begin position="210"/>
        <end position="244"/>
    </location>
</feature>
<keyword evidence="3" id="KW-1185">Reference proteome</keyword>